<evidence type="ECO:0000313" key="3">
    <source>
        <dbReference type="EMBL" id="KAF7565088.1"/>
    </source>
</evidence>
<feature type="region of interest" description="Disordered" evidence="1">
    <location>
        <begin position="41"/>
        <end position="60"/>
    </location>
</feature>
<gene>
    <name evidence="4" type="ORF">Ptr86124_011990</name>
    <name evidence="3" type="ORF">PtrM4_045220</name>
</gene>
<evidence type="ECO:0000313" key="4">
    <source>
        <dbReference type="EMBL" id="KAI1509034.1"/>
    </source>
</evidence>
<evidence type="ECO:0000256" key="2">
    <source>
        <dbReference type="SAM" id="SignalP"/>
    </source>
</evidence>
<proteinExistence type="predicted"/>
<reference evidence="4" key="3">
    <citation type="journal article" date="2022" name="bioRxiv">
        <title>A global pangenome for the wheat fungal pathogen Pyrenophora tritici-repentis and prediction of effector protein structural homology.</title>
        <authorList>
            <person name="Moolhuijzen P."/>
            <person name="See P.T."/>
            <person name="Shi G."/>
            <person name="Powell H.R."/>
            <person name="Cockram J."/>
            <person name="Jorgensen L.N."/>
            <person name="Benslimane H."/>
            <person name="Strelkov S.E."/>
            <person name="Turner J."/>
            <person name="Liu Z."/>
            <person name="Moffat C.S."/>
        </authorList>
    </citation>
    <scope>NUCLEOTIDE SEQUENCE</scope>
    <source>
        <strain evidence="4">86-124</strain>
    </source>
</reference>
<feature type="signal peptide" evidence="2">
    <location>
        <begin position="1"/>
        <end position="18"/>
    </location>
</feature>
<keyword evidence="5" id="KW-1185">Reference proteome</keyword>
<dbReference type="EMBL" id="NQIK02000010">
    <property type="protein sequence ID" value="KAF7565088.1"/>
    <property type="molecule type" value="Genomic_DNA"/>
</dbReference>
<feature type="compositionally biased region" description="Low complexity" evidence="1">
    <location>
        <begin position="488"/>
        <end position="522"/>
    </location>
</feature>
<dbReference type="EMBL" id="NRDI02000022">
    <property type="protein sequence ID" value="KAI1509034.1"/>
    <property type="molecule type" value="Genomic_DNA"/>
</dbReference>
<dbReference type="Proteomes" id="UP000249757">
    <property type="component" value="Unassembled WGS sequence"/>
</dbReference>
<dbReference type="Proteomes" id="UP000245464">
    <property type="component" value="Chromosome 10"/>
</dbReference>
<feature type="region of interest" description="Disordered" evidence="1">
    <location>
        <begin position="270"/>
        <end position="294"/>
    </location>
</feature>
<protein>
    <submittedName>
        <fullName evidence="3">FAP domain containing protein</fullName>
    </submittedName>
</protein>
<reference evidence="5" key="4">
    <citation type="journal article" date="2022" name="Microb. Genom.">
        <title>A global pangenome for the wheat fungal pathogen Pyrenophora tritici-repentis and prediction of effector protein structural homology.</title>
        <authorList>
            <person name="Moolhuijzen P.M."/>
            <person name="See P.T."/>
            <person name="Shi G."/>
            <person name="Powell H.R."/>
            <person name="Cockram J."/>
            <person name="Jorgensen L.N."/>
            <person name="Benslimane H."/>
            <person name="Strelkov S.E."/>
            <person name="Turner J."/>
            <person name="Liu Z."/>
            <person name="Moffat C.S."/>
        </authorList>
    </citation>
    <scope>NUCLEOTIDE SEQUENCE [LARGE SCALE GENOMIC DNA]</scope>
</reference>
<feature type="compositionally biased region" description="Polar residues" evidence="1">
    <location>
        <begin position="191"/>
        <end position="202"/>
    </location>
</feature>
<dbReference type="AlphaFoldDB" id="A0A2W1GK50"/>
<evidence type="ECO:0000256" key="1">
    <source>
        <dbReference type="SAM" id="MobiDB-lite"/>
    </source>
</evidence>
<feature type="region of interest" description="Disordered" evidence="1">
    <location>
        <begin position="488"/>
        <end position="530"/>
    </location>
</feature>
<evidence type="ECO:0000313" key="5">
    <source>
        <dbReference type="Proteomes" id="UP000249757"/>
    </source>
</evidence>
<name>A0A2W1GK50_9PLEO</name>
<organism evidence="4 5">
    <name type="scientific">Pyrenophora tritici-repentis</name>
    <dbReference type="NCBI Taxonomy" id="45151"/>
    <lineage>
        <taxon>Eukaryota</taxon>
        <taxon>Fungi</taxon>
        <taxon>Dikarya</taxon>
        <taxon>Ascomycota</taxon>
        <taxon>Pezizomycotina</taxon>
        <taxon>Dothideomycetes</taxon>
        <taxon>Pleosporomycetidae</taxon>
        <taxon>Pleosporales</taxon>
        <taxon>Pleosporineae</taxon>
        <taxon>Pleosporaceae</taxon>
        <taxon>Pyrenophora</taxon>
    </lineage>
</organism>
<feature type="chain" id="PRO_5042701229" evidence="2">
    <location>
        <begin position="19"/>
        <end position="657"/>
    </location>
</feature>
<accession>A0A2W1GK50</accession>
<reference evidence="3" key="1">
    <citation type="journal article" date="2018" name="BMC Genomics">
        <title>Comparative genomics of the wheat fungal pathogen Pyrenophora tritici-repentis reveals chromosomal variations and genome plasticity.</title>
        <authorList>
            <person name="Moolhuijzen P."/>
            <person name="See P.T."/>
            <person name="Hane J.K."/>
            <person name="Shi G."/>
            <person name="Liu Z."/>
            <person name="Oliver R.P."/>
            <person name="Moffat C.S."/>
        </authorList>
    </citation>
    <scope>NUCLEOTIDE SEQUENCE [LARGE SCALE GENOMIC DNA]</scope>
    <source>
        <strain evidence="3">M4</strain>
    </source>
</reference>
<comment type="caution">
    <text evidence="4">The sequence shown here is derived from an EMBL/GenBank/DDBJ whole genome shotgun (WGS) entry which is preliminary data.</text>
</comment>
<reference evidence="4" key="2">
    <citation type="submission" date="2021-05" db="EMBL/GenBank/DDBJ databases">
        <authorList>
            <person name="Moolhuijzen P.M."/>
            <person name="Moffat C.S."/>
        </authorList>
    </citation>
    <scope>NUCLEOTIDE SEQUENCE</scope>
    <source>
        <strain evidence="4">86-124</strain>
    </source>
</reference>
<feature type="region of interest" description="Disordered" evidence="1">
    <location>
        <begin position="191"/>
        <end position="211"/>
    </location>
</feature>
<sequence>MEFLYVLLLGLAFHRVYAFLPYALSDTDDDLFVPRQASSIDPPLSSAAQSRGIWPSPQGTAPADTSIAKTSTWPGTAPASLNSVLTSFTALDYNDLKHHQPDLDKSKLFNYASFQWCIFQFDIGAAGTILSCCPNLTDPSNLDLNFLCISNFVDPFNRCLIKSRSEHAKHIHCLTASNGELSTVVVTTTPKPDTSNRATMYPSQSSQSSAATAAIPTDTSLEAVMENVTYHLPSPGEDAVKVMLLDGSIAQLMANKVIIGTQSVTIPSDLTSSTELPGGITAKPGEATKPDDDDQHDGGVVGLFGALGGIAKGTTSAVGGAVDGIGAVTTGALAFAGGTTGTAASLSAPLSGAIGEMGKFVSSINSIHKSFPGSQLTQAALDTFNGAKKLARQSLNWMKSTQNLVQNFDKLPVEVQSQVKNRAGEFLKTGGTLAQCKAALEAFQDFPWEEAKVPNQTAEVSATTKPMEKTSIQSIPVMSIMSTAQSTSIQSSTATTSTMQSSSSTTTSSQSSSSTSGSPTPTAFNDTTHTIFTKPGTSSEAFKKFVSELDGGKGHLYDFVSDKRHMYLTNLNETQASELKQQYSFIEVILGRRMLDESIDGSLEEFRVVDRSRREGKRVGDIQTADTPVKPSWSPDPLIPLSHLFRRTLLAPAPDAP</sequence>
<dbReference type="OrthoDB" id="3694865at2759"/>
<keyword evidence="2" id="KW-0732">Signal</keyword>